<evidence type="ECO:0000256" key="4">
    <source>
        <dbReference type="ARBA" id="ARBA00022553"/>
    </source>
</evidence>
<evidence type="ECO:0000313" key="12">
    <source>
        <dbReference type="EMBL" id="AOZ73414.1"/>
    </source>
</evidence>
<evidence type="ECO:0000256" key="6">
    <source>
        <dbReference type="ARBA" id="ARBA00022683"/>
    </source>
</evidence>
<feature type="domain" description="PTS EIIA type-2" evidence="11">
    <location>
        <begin position="8"/>
        <end position="151"/>
    </location>
</feature>
<dbReference type="InterPro" id="IPR016152">
    <property type="entry name" value="PTrfase/Anion_transptr"/>
</dbReference>
<dbReference type="PANTHER" id="PTHR36203:SF1">
    <property type="entry name" value="ASCORBATE-SPECIFIC PTS SYSTEM EIIA COMPONENT"/>
    <property type="match status" value="1"/>
</dbReference>
<dbReference type="Proteomes" id="UP000176288">
    <property type="component" value="Chromosome"/>
</dbReference>
<keyword evidence="3" id="KW-0963">Cytoplasm</keyword>
<dbReference type="PROSITE" id="PS00372">
    <property type="entry name" value="PTS_EIIA_TYPE_2_HIS"/>
    <property type="match status" value="1"/>
</dbReference>
<evidence type="ECO:0000256" key="5">
    <source>
        <dbReference type="ARBA" id="ARBA00022679"/>
    </source>
</evidence>
<keyword evidence="5" id="KW-0808">Transferase</keyword>
<dbReference type="Gene3D" id="3.40.930.10">
    <property type="entry name" value="Mannitol-specific EII, Chain A"/>
    <property type="match status" value="1"/>
</dbReference>
<dbReference type="SUPFAM" id="SSF55804">
    <property type="entry name" value="Phoshotransferase/anion transport protein"/>
    <property type="match status" value="1"/>
</dbReference>
<keyword evidence="7" id="KW-0418">Kinase</keyword>
<dbReference type="GO" id="GO:0005737">
    <property type="term" value="C:cytoplasm"/>
    <property type="evidence" value="ECO:0007669"/>
    <property type="project" value="UniProtKB-SubCell"/>
</dbReference>
<dbReference type="EMBL" id="CP017812">
    <property type="protein sequence ID" value="AOZ73414.1"/>
    <property type="molecule type" value="Genomic_DNA"/>
</dbReference>
<comment type="subcellular location">
    <subcellularLocation>
        <location evidence="1">Cytoplasm</location>
    </subcellularLocation>
</comment>
<evidence type="ECO:0000256" key="7">
    <source>
        <dbReference type="ARBA" id="ARBA00022777"/>
    </source>
</evidence>
<dbReference type="Pfam" id="PF00359">
    <property type="entry name" value="PTS_EIIA_2"/>
    <property type="match status" value="1"/>
</dbReference>
<sequence>MMDSSFSGIVTPQRVHAGATVDDWRGAVQVVGGMLAATGACTENYVAAMEQAVIDLGPYMVVAPGVAMPHARPEAGVLEPGIAVATLTEPVNFGHKKNDPVSLVIGFAAINKDAHLASLQKIVALLQDQERLAKVKAATTNEELYEALTYQNN</sequence>
<evidence type="ECO:0000256" key="10">
    <source>
        <dbReference type="ARBA" id="ARBA00042072"/>
    </source>
</evidence>
<evidence type="ECO:0000256" key="9">
    <source>
        <dbReference type="ARBA" id="ARBA00041175"/>
    </source>
</evidence>
<dbReference type="AlphaFoldDB" id="A0A1D9MM94"/>
<comment type="function">
    <text evidence="8">The phosphoenolpyruvate-dependent sugar phosphotransferase system (sugar PTS), a major carbohydrate active transport system, catalyzes the phosphorylation of incoming sugar substrates concomitantly with their translocation across the cell membrane. The enzyme II UlaABC PTS system is involved in ascorbate transport.</text>
</comment>
<protein>
    <recommendedName>
        <fullName evidence="9">Ascorbate-specific PTS system EIIA component</fullName>
    </recommendedName>
    <alternativeName>
        <fullName evidence="10">Ascorbate-specific phosphotransferase enzyme IIA component</fullName>
    </alternativeName>
</protein>
<evidence type="ECO:0000259" key="11">
    <source>
        <dbReference type="PROSITE" id="PS51094"/>
    </source>
</evidence>
<evidence type="ECO:0000256" key="3">
    <source>
        <dbReference type="ARBA" id="ARBA00022490"/>
    </source>
</evidence>
<name>A0A1D9MM94_9ACTO</name>
<evidence type="ECO:0000256" key="2">
    <source>
        <dbReference type="ARBA" id="ARBA00022448"/>
    </source>
</evidence>
<gene>
    <name evidence="12" type="ORF">BK816_01700</name>
</gene>
<dbReference type="PANTHER" id="PTHR36203">
    <property type="entry name" value="ASCORBATE-SPECIFIC PTS SYSTEM EIIA COMPONENT"/>
    <property type="match status" value="1"/>
</dbReference>
<dbReference type="GO" id="GO:0016301">
    <property type="term" value="F:kinase activity"/>
    <property type="evidence" value="ECO:0007669"/>
    <property type="project" value="UniProtKB-KW"/>
</dbReference>
<dbReference type="GO" id="GO:0009401">
    <property type="term" value="P:phosphoenolpyruvate-dependent sugar phosphotransferase system"/>
    <property type="evidence" value="ECO:0007669"/>
    <property type="project" value="UniProtKB-KW"/>
</dbReference>
<evidence type="ECO:0000313" key="13">
    <source>
        <dbReference type="Proteomes" id="UP000176288"/>
    </source>
</evidence>
<evidence type="ECO:0000256" key="8">
    <source>
        <dbReference type="ARBA" id="ARBA00037387"/>
    </source>
</evidence>
<dbReference type="InterPro" id="IPR002178">
    <property type="entry name" value="PTS_EIIA_type-2_dom"/>
</dbReference>
<dbReference type="CDD" id="cd00211">
    <property type="entry name" value="PTS_IIA_fru"/>
    <property type="match status" value="1"/>
</dbReference>
<keyword evidence="2" id="KW-0813">Transport</keyword>
<dbReference type="InterPro" id="IPR051351">
    <property type="entry name" value="Ascorbate-PTS_EIIA_comp"/>
</dbReference>
<keyword evidence="6" id="KW-0598">Phosphotransferase system</keyword>
<reference evidence="12 13" key="1">
    <citation type="submission" date="2016-10" db="EMBL/GenBank/DDBJ databases">
        <title>Actinomyces aegypiusis sp. nov., isolated from the Aegypius monachus in Qinghai Tibet Plateau China.</title>
        <authorList>
            <person name="Wang Y."/>
        </authorList>
    </citation>
    <scope>NUCLEOTIDE SEQUENCE [LARGE SCALE GENOMIC DNA]</scope>
    <source>
        <strain evidence="12 13">VUL4_3</strain>
    </source>
</reference>
<proteinExistence type="predicted"/>
<dbReference type="PROSITE" id="PS51094">
    <property type="entry name" value="PTS_EIIA_TYPE_2"/>
    <property type="match status" value="1"/>
</dbReference>
<evidence type="ECO:0000256" key="1">
    <source>
        <dbReference type="ARBA" id="ARBA00004496"/>
    </source>
</evidence>
<accession>A0A1D9MM94</accession>
<dbReference type="STRING" id="1912795.BK816_01700"/>
<dbReference type="KEGG" id="avu:BK816_01700"/>
<keyword evidence="13" id="KW-1185">Reference proteome</keyword>
<organism evidence="12 13">
    <name type="scientific">Boudabousia tangfeifanii</name>
    <dbReference type="NCBI Taxonomy" id="1912795"/>
    <lineage>
        <taxon>Bacteria</taxon>
        <taxon>Bacillati</taxon>
        <taxon>Actinomycetota</taxon>
        <taxon>Actinomycetes</taxon>
        <taxon>Actinomycetales</taxon>
        <taxon>Actinomycetaceae</taxon>
        <taxon>Boudabousia</taxon>
    </lineage>
</organism>
<keyword evidence="4" id="KW-0597">Phosphoprotein</keyword>